<organism evidence="2 3">
    <name type="scientific">Candidatus Sulfuritelmatomonas gaucii</name>
    <dbReference type="NCBI Taxonomy" id="2043161"/>
    <lineage>
        <taxon>Bacteria</taxon>
        <taxon>Pseudomonadati</taxon>
        <taxon>Acidobacteriota</taxon>
        <taxon>Terriglobia</taxon>
        <taxon>Terriglobales</taxon>
        <taxon>Acidobacteriaceae</taxon>
        <taxon>Candidatus Sulfuritelmatomonas</taxon>
    </lineage>
</organism>
<gene>
    <name evidence="2" type="ORF">SBA5_640006</name>
</gene>
<evidence type="ECO:0000313" key="2">
    <source>
        <dbReference type="EMBL" id="SPE28168.1"/>
    </source>
</evidence>
<dbReference type="Proteomes" id="UP000239735">
    <property type="component" value="Unassembled WGS sequence"/>
</dbReference>
<dbReference type="EMBL" id="OKRB01000124">
    <property type="protein sequence ID" value="SPE28168.1"/>
    <property type="molecule type" value="Genomic_DNA"/>
</dbReference>
<sequence>MAIRHLLWGAALAAALPVTLVAQQAPTGFHSVTCVKVKPGKTADFNAFVNGDIRKYEQSRVDSGAISGALVLRTISPGGSDAECDYTFVTFYSGLPNAPMSDDELVAALKKAGISSSLEEWRQEHQAVGDLVYNTIDQVALQVGRAKEGDYIVVNDMKVTNENDWIDHQKKLWQPIFEDGLKDGSVDGWAVIVQFMPRGTKDKHITYTVDIYPNWQAVYKFFGPGFDDRWKKIHPDVPIGESMTEEQKFDTIEHTTLLKVVASIEPSK</sequence>
<feature type="chain" id="PRO_5014660427" evidence="1">
    <location>
        <begin position="25"/>
        <end position="268"/>
    </location>
</feature>
<evidence type="ECO:0000256" key="1">
    <source>
        <dbReference type="SAM" id="SignalP"/>
    </source>
</evidence>
<keyword evidence="1" id="KW-0732">Signal</keyword>
<name>A0A2N9LY77_9BACT</name>
<feature type="signal peptide" evidence="1">
    <location>
        <begin position="1"/>
        <end position="24"/>
    </location>
</feature>
<proteinExistence type="predicted"/>
<dbReference type="AlphaFoldDB" id="A0A2N9LY77"/>
<protein>
    <submittedName>
        <fullName evidence="2">Uncharacterized protein</fullName>
    </submittedName>
</protein>
<dbReference type="OrthoDB" id="1423478at2"/>
<reference evidence="3" key="1">
    <citation type="submission" date="2018-02" db="EMBL/GenBank/DDBJ databases">
        <authorList>
            <person name="Hausmann B."/>
        </authorList>
    </citation>
    <scope>NUCLEOTIDE SEQUENCE [LARGE SCALE GENOMIC DNA]</scope>
    <source>
        <strain evidence="3">Peat soil MAG SbA5</strain>
    </source>
</reference>
<accession>A0A2N9LY77</accession>
<evidence type="ECO:0000313" key="3">
    <source>
        <dbReference type="Proteomes" id="UP000239735"/>
    </source>
</evidence>